<keyword evidence="3" id="KW-1185">Reference proteome</keyword>
<protein>
    <submittedName>
        <fullName evidence="2">20600_t:CDS:1</fullName>
    </submittedName>
</protein>
<evidence type="ECO:0000313" key="2">
    <source>
        <dbReference type="EMBL" id="CAG8684792.1"/>
    </source>
</evidence>
<feature type="non-terminal residue" evidence="2">
    <location>
        <position position="41"/>
    </location>
</feature>
<dbReference type="AlphaFoldDB" id="A0A9N9EMU4"/>
<dbReference type="EMBL" id="CAJVPY010007729">
    <property type="protein sequence ID" value="CAG8684792.1"/>
    <property type="molecule type" value="Genomic_DNA"/>
</dbReference>
<reference evidence="2" key="1">
    <citation type="submission" date="2021-06" db="EMBL/GenBank/DDBJ databases">
        <authorList>
            <person name="Kallberg Y."/>
            <person name="Tangrot J."/>
            <person name="Rosling A."/>
        </authorList>
    </citation>
    <scope>NUCLEOTIDE SEQUENCE</scope>
    <source>
        <strain evidence="2">MA453B</strain>
    </source>
</reference>
<evidence type="ECO:0000313" key="3">
    <source>
        <dbReference type="Proteomes" id="UP000789405"/>
    </source>
</evidence>
<keyword evidence="1" id="KW-0812">Transmembrane</keyword>
<comment type="caution">
    <text evidence="2">The sequence shown here is derived from an EMBL/GenBank/DDBJ whole genome shotgun (WGS) entry which is preliminary data.</text>
</comment>
<keyword evidence="1" id="KW-0472">Membrane</keyword>
<organism evidence="2 3">
    <name type="scientific">Dentiscutata erythropus</name>
    <dbReference type="NCBI Taxonomy" id="1348616"/>
    <lineage>
        <taxon>Eukaryota</taxon>
        <taxon>Fungi</taxon>
        <taxon>Fungi incertae sedis</taxon>
        <taxon>Mucoromycota</taxon>
        <taxon>Glomeromycotina</taxon>
        <taxon>Glomeromycetes</taxon>
        <taxon>Diversisporales</taxon>
        <taxon>Gigasporaceae</taxon>
        <taxon>Dentiscutata</taxon>
    </lineage>
</organism>
<evidence type="ECO:0000256" key="1">
    <source>
        <dbReference type="SAM" id="Phobius"/>
    </source>
</evidence>
<proteinExistence type="predicted"/>
<sequence length="41" mass="4630">MLRTGLHITLLAELSLDDILRVASLVWILSCFYFPLVAVIL</sequence>
<gene>
    <name evidence="2" type="ORF">DERYTH_LOCUS12033</name>
</gene>
<keyword evidence="1" id="KW-1133">Transmembrane helix</keyword>
<accession>A0A9N9EMU4</accession>
<name>A0A9N9EMU4_9GLOM</name>
<dbReference type="Proteomes" id="UP000789405">
    <property type="component" value="Unassembled WGS sequence"/>
</dbReference>
<feature type="transmembrane region" description="Helical" evidence="1">
    <location>
        <begin position="20"/>
        <end position="40"/>
    </location>
</feature>